<accession>A0A1U7JAU4</accession>
<organism evidence="1 2">
    <name type="scientific">Phormidium tenue NIES-30</name>
    <dbReference type="NCBI Taxonomy" id="549789"/>
    <lineage>
        <taxon>Bacteria</taxon>
        <taxon>Bacillati</taxon>
        <taxon>Cyanobacteriota</taxon>
        <taxon>Cyanophyceae</taxon>
        <taxon>Oscillatoriophycideae</taxon>
        <taxon>Oscillatoriales</taxon>
        <taxon>Oscillatoriaceae</taxon>
        <taxon>Phormidium</taxon>
    </lineage>
</organism>
<comment type="caution">
    <text evidence="1">The sequence shown here is derived from an EMBL/GenBank/DDBJ whole genome shotgun (WGS) entry which is preliminary data.</text>
</comment>
<keyword evidence="2" id="KW-1185">Reference proteome</keyword>
<evidence type="ECO:0000313" key="2">
    <source>
        <dbReference type="Proteomes" id="UP000185557"/>
    </source>
</evidence>
<dbReference type="AlphaFoldDB" id="A0A1U7JAU4"/>
<dbReference type="EMBL" id="MRCG01000001">
    <property type="protein sequence ID" value="OKH50820.1"/>
    <property type="molecule type" value="Genomic_DNA"/>
</dbReference>
<reference evidence="1 2" key="1">
    <citation type="submission" date="2016-11" db="EMBL/GenBank/DDBJ databases">
        <title>Draft Genome Sequences of Nine Cyanobacterial Strains from Diverse Habitats.</title>
        <authorList>
            <person name="Zhu T."/>
            <person name="Hou S."/>
            <person name="Lu X."/>
            <person name="Hess W.R."/>
        </authorList>
    </citation>
    <scope>NUCLEOTIDE SEQUENCE [LARGE SCALE GENOMIC DNA]</scope>
    <source>
        <strain evidence="1 2">NIES-30</strain>
    </source>
</reference>
<proteinExistence type="predicted"/>
<protein>
    <submittedName>
        <fullName evidence="1">Uncharacterized protein</fullName>
    </submittedName>
</protein>
<gene>
    <name evidence="1" type="ORF">NIES30_01685</name>
</gene>
<sequence>MLKLGQERASMLPKVLPESRVQVFKFWFNGALQDGTHHYNELYYRALTVEADKRTRLYHLACKFSEQRAGALVSVAEDQCSLWISLRSQKIAAQLLQQRVAGLPRPHI</sequence>
<evidence type="ECO:0000313" key="1">
    <source>
        <dbReference type="EMBL" id="OKH50820.1"/>
    </source>
</evidence>
<dbReference type="Proteomes" id="UP000185557">
    <property type="component" value="Unassembled WGS sequence"/>
</dbReference>
<name>A0A1U7JAU4_9CYAN</name>